<comment type="pathway">
    <text evidence="15">Amino-acid biosynthesis; L-glutamate biosynthesis via GLT pathway; L-glutamate from 2-oxoglutarate and L-glutamine (NADP(+) route): step 1/1.</text>
</comment>
<dbReference type="CDD" id="cd02808">
    <property type="entry name" value="GltS_FMN"/>
    <property type="match status" value="1"/>
</dbReference>
<evidence type="ECO:0000256" key="15">
    <source>
        <dbReference type="ARBA" id="ARBA00037898"/>
    </source>
</evidence>
<dbReference type="GO" id="GO:0051538">
    <property type="term" value="F:3 iron, 4 sulfur cluster binding"/>
    <property type="evidence" value="ECO:0007669"/>
    <property type="project" value="UniProtKB-KW"/>
</dbReference>
<dbReference type="EMBL" id="DXEV01000093">
    <property type="protein sequence ID" value="HIX56796.1"/>
    <property type="molecule type" value="Genomic_DNA"/>
</dbReference>
<dbReference type="InterPro" id="IPR002932">
    <property type="entry name" value="Glu_synthdom"/>
</dbReference>
<evidence type="ECO:0000259" key="19">
    <source>
        <dbReference type="PROSITE" id="PS51278"/>
    </source>
</evidence>
<dbReference type="GO" id="GO:0004355">
    <property type="term" value="F:glutamate synthase (NADPH) activity"/>
    <property type="evidence" value="ECO:0007669"/>
    <property type="project" value="UniProtKB-EC"/>
</dbReference>
<keyword evidence="6" id="KW-0285">Flavoprotein</keyword>
<dbReference type="InterPro" id="IPR002489">
    <property type="entry name" value="Glu_synth_asu_C"/>
</dbReference>
<evidence type="ECO:0000256" key="11">
    <source>
        <dbReference type="ARBA" id="ARBA00023004"/>
    </source>
</evidence>
<name>A0A9D1WCQ5_9GAMM</name>
<evidence type="ECO:0000256" key="8">
    <source>
        <dbReference type="ARBA" id="ARBA00022723"/>
    </source>
</evidence>
<dbReference type="SUPFAM" id="SSF56235">
    <property type="entry name" value="N-terminal nucleophile aminohydrolases (Ntn hydrolases)"/>
    <property type="match status" value="1"/>
</dbReference>
<evidence type="ECO:0000256" key="9">
    <source>
        <dbReference type="ARBA" id="ARBA00022962"/>
    </source>
</evidence>
<evidence type="ECO:0000256" key="10">
    <source>
        <dbReference type="ARBA" id="ARBA00023002"/>
    </source>
</evidence>
<dbReference type="GO" id="GO:0046872">
    <property type="term" value="F:metal ion binding"/>
    <property type="evidence" value="ECO:0007669"/>
    <property type="project" value="UniProtKB-KW"/>
</dbReference>
<dbReference type="InterPro" id="IPR036485">
    <property type="entry name" value="Glu_synth_asu_C_sf"/>
</dbReference>
<dbReference type="Pfam" id="PF01645">
    <property type="entry name" value="Glu_synthase"/>
    <property type="match status" value="1"/>
</dbReference>
<gene>
    <name evidence="20" type="ORF">H9850_04920</name>
</gene>
<comment type="catalytic activity">
    <reaction evidence="16">
        <text>2 L-glutamate + NADP(+) = L-glutamine + 2-oxoglutarate + NADPH + H(+)</text>
        <dbReference type="Rhea" id="RHEA:15501"/>
        <dbReference type="ChEBI" id="CHEBI:15378"/>
        <dbReference type="ChEBI" id="CHEBI:16810"/>
        <dbReference type="ChEBI" id="CHEBI:29985"/>
        <dbReference type="ChEBI" id="CHEBI:57783"/>
        <dbReference type="ChEBI" id="CHEBI:58349"/>
        <dbReference type="ChEBI" id="CHEBI:58359"/>
        <dbReference type="EC" id="1.4.1.13"/>
    </reaction>
</comment>
<dbReference type="Gene3D" id="2.160.20.60">
    <property type="entry name" value="Glutamate synthase, alpha subunit, C-terminal domain"/>
    <property type="match status" value="1"/>
</dbReference>
<dbReference type="GO" id="GO:0006537">
    <property type="term" value="P:glutamate biosynthetic process"/>
    <property type="evidence" value="ECO:0007669"/>
    <property type="project" value="UniProtKB-KW"/>
</dbReference>
<dbReference type="InterPro" id="IPR017932">
    <property type="entry name" value="GATase_2_dom"/>
</dbReference>
<evidence type="ECO:0000256" key="5">
    <source>
        <dbReference type="ARBA" id="ARBA00022605"/>
    </source>
</evidence>
<dbReference type="GO" id="GO:0019676">
    <property type="term" value="P:ammonia assimilation cycle"/>
    <property type="evidence" value="ECO:0007669"/>
    <property type="project" value="TreeGrafter"/>
</dbReference>
<evidence type="ECO:0000256" key="4">
    <source>
        <dbReference type="ARBA" id="ARBA00012079"/>
    </source>
</evidence>
<dbReference type="InterPro" id="IPR029055">
    <property type="entry name" value="Ntn_hydrolases_N"/>
</dbReference>
<dbReference type="Gene3D" id="3.60.20.10">
    <property type="entry name" value="Glutamine Phosphoribosylpyrophosphate, subunit 1, domain 1"/>
    <property type="match status" value="1"/>
</dbReference>
<evidence type="ECO:0000256" key="13">
    <source>
        <dbReference type="ARBA" id="ARBA00023164"/>
    </source>
</evidence>
<sequence length="1614" mass="175162">MSESLSLALSATPAASDADAVQLEPQAQAQAHGLYRSSYEHDACGVGFIAQLQGHKSHKIVAKGLEILVNLTHRGAVGADPLQGDGAGILIQIPDQLYRDDLQAQGITLPPAGEYGVGMVFLPQEAASRHACQEEIERAVLAEGQVILGWRDVPVDHSLPMSVAVREKEPVIRQIFVGPSKDILVTDALERKLYLIRKRSSIAIANLKLHHCKEFYIPSFSARTVVYKGQLLASQVGQYYLDLQDSRTVSALALIHQRFSTNTFPQWSLAHPFRMIAHNGEINTLRGNFNWILAREKKISSPVFGSDLDKLWPLIFQGQSDSASFDNAFELLTMSGYSLAQAAMMMIPEAWEKNDLMDPNLKAFYEYYAAMMEPWDGPAAVAFTDGRQIGATLDRNGLRPAKYMITADDCIILASESGVLNIPPQDIKKKWRLEPGRMLLIDLEQGRIIDDREIKNSLATARPYREWIEKIRIRLSDLQAAVPAITAVAVAPAGAGAVNAANAVSAVSSGNNGYADTQLSLEQSLGVFGYSREEIERLIRPMVESGGDPVLSMGNDAPLAVLSGRQRLLYDYFRQLFAQVTNPPIDPIREEAVTSLISFIGPRPDLLNIMDNNPPVRLEVEQPILTTADMDLLRQIADLSSGKFVSRTLDITYPLSWGKNGIEARLASIKAAAVDAVAAGVNILIISDRQVSAERVAIPALLATSAVHLCLVEKGLRTSTGIVVETGSARTIHHFALLGGYGAEAICPYLALDLVRSLYQRSGAAVQQQAEQAYIKAIDKGLLKIMAKMGICTYMSYIGAQIFEAIGLKSSFVEQYFTNTPSPIEGVGLFTIADEAVNMHQQAFFRMQHSLMPLPVGGDLAVRTDGESHMWTPEAIVALQHAVAHNDREAYQRYAAIINDHSTRLMTLRSLFDLKAQRAPIPLEQVESADSIVKRFATSAMSMGSISTEAHTTMAIAMNRIGAMSNSGEGGEDERRFAPIDHDCTLIDVLGSDAVVPIPLHKGDSLRSRTKQVASGRFGVTSQYLQSADLIQIKVAQGAKPGEGGQLPGHKVSAYIGKLRHSPEGVGLISPPPHHDIYSIEDLAQLIYDLKMAHPQAQVSVKLVSEVGVGTVAAGVAKCKADHIVISGHDGGTGAAPASSIKNTGSAWEIGLADVQQTLVLNKLRSRVRIQVDGQIKTGRDVVIGALLGADEFGFGTTALVCLGCTIMRKCQKNTCPAGIATQDPELRKNFVGTPERLINFFYFVAEEVRELMASLGVAKFEDLIGHSEYLQQRDVSKIDPYFAKARALNCQPILYQVKDEPQNYHHRIAQEHELEKSFDAAYLPQVKEALNSGKALTINAEVCNLNRAIGTMISAAVTEHAMAQPHAQQLSNGFISLNLRGTAGQSLGAFLSQGVRIKLEGEANDYVGKGLSGGELVIFKDRNFTPDAASNIIAGNTCLYGATSGLALFGGVVGERFAVRNSGADCVAEGVGEHGCEYMTNGTVVILGQLGRNFAAGMSGGVAYIYDPEHQATKKLAKGNFTLSYVPPAKDDSLALPLHQGKHDEALLKELLTKHYEGTHSLKAQNILEHWEQELGNFLKIMPCEYAQALKRQQQLSSQQQSQLPAAVTTSTK</sequence>
<keyword evidence="9" id="KW-0315">Glutamine amidotransferase</keyword>
<accession>A0A9D1WCQ5</accession>
<feature type="domain" description="Glutamine amidotransferase type-2" evidence="19">
    <location>
        <begin position="44"/>
        <end position="444"/>
    </location>
</feature>
<dbReference type="Pfam" id="PF01493">
    <property type="entry name" value="GXGXG"/>
    <property type="match status" value="1"/>
</dbReference>
<evidence type="ECO:0000256" key="12">
    <source>
        <dbReference type="ARBA" id="ARBA00023014"/>
    </source>
</evidence>
<dbReference type="SUPFAM" id="SSF69336">
    <property type="entry name" value="Alpha subunit of glutamate synthase, C-terminal domain"/>
    <property type="match status" value="1"/>
</dbReference>
<dbReference type="SUPFAM" id="SSF51395">
    <property type="entry name" value="FMN-linked oxidoreductases"/>
    <property type="match status" value="1"/>
</dbReference>
<dbReference type="InterPro" id="IPR006982">
    <property type="entry name" value="Glu_synth_centr_N"/>
</dbReference>
<dbReference type="Proteomes" id="UP000886829">
    <property type="component" value="Unassembled WGS sequence"/>
</dbReference>
<dbReference type="CDD" id="cd00713">
    <property type="entry name" value="GltS"/>
    <property type="match status" value="1"/>
</dbReference>
<evidence type="ECO:0000256" key="17">
    <source>
        <dbReference type="ARBA" id="ARBA00072108"/>
    </source>
</evidence>
<protein>
    <recommendedName>
        <fullName evidence="17">Glutamate synthase [NADPH] large chain</fullName>
        <ecNumber evidence="4">1.4.1.13</ecNumber>
    </recommendedName>
    <alternativeName>
        <fullName evidence="18">Glutamate synthase subunit alpha</fullName>
    </alternativeName>
</protein>
<reference evidence="20" key="2">
    <citation type="submission" date="2021-04" db="EMBL/GenBank/DDBJ databases">
        <authorList>
            <person name="Gilroy R."/>
        </authorList>
    </citation>
    <scope>NUCLEOTIDE SEQUENCE</scope>
    <source>
        <strain evidence="20">USASDec5-558</strain>
    </source>
</reference>
<dbReference type="InterPro" id="IPR050711">
    <property type="entry name" value="ET-N_metabolism_enzyme"/>
</dbReference>
<dbReference type="FunFam" id="3.60.20.10:FF:000001">
    <property type="entry name" value="Glutamate synthase, large subunit"/>
    <property type="match status" value="1"/>
</dbReference>
<comment type="caution">
    <text evidence="20">The sequence shown here is derived from an EMBL/GenBank/DDBJ whole genome shotgun (WGS) entry which is preliminary data.</text>
</comment>
<keyword evidence="12" id="KW-0411">Iron-sulfur</keyword>
<comment type="cofactor">
    <cofactor evidence="2">
        <name>[3Fe-4S] cluster</name>
        <dbReference type="ChEBI" id="CHEBI:21137"/>
    </cofactor>
</comment>
<keyword evidence="11" id="KW-0408">Iron</keyword>
<dbReference type="Pfam" id="PF04898">
    <property type="entry name" value="Glu_syn_central"/>
    <property type="match status" value="1"/>
</dbReference>
<evidence type="ECO:0000256" key="6">
    <source>
        <dbReference type="ARBA" id="ARBA00022630"/>
    </source>
</evidence>
<keyword evidence="5" id="KW-0028">Amino-acid biosynthesis</keyword>
<keyword evidence="14" id="KW-0003">3Fe-4S</keyword>
<dbReference type="PROSITE" id="PS51278">
    <property type="entry name" value="GATASE_TYPE_2"/>
    <property type="match status" value="1"/>
</dbReference>
<dbReference type="PANTHER" id="PTHR11938:SF133">
    <property type="entry name" value="GLUTAMATE SYNTHASE (NADH)"/>
    <property type="match status" value="1"/>
</dbReference>
<keyword evidence="10" id="KW-0560">Oxidoreductase</keyword>
<reference evidence="20" key="1">
    <citation type="journal article" date="2021" name="PeerJ">
        <title>Extensive microbial diversity within the chicken gut microbiome revealed by metagenomics and culture.</title>
        <authorList>
            <person name="Gilroy R."/>
            <person name="Ravi A."/>
            <person name="Getino M."/>
            <person name="Pursley I."/>
            <person name="Horton D.L."/>
            <person name="Alikhan N.F."/>
            <person name="Baker D."/>
            <person name="Gharbi K."/>
            <person name="Hall N."/>
            <person name="Watson M."/>
            <person name="Adriaenssens E.M."/>
            <person name="Foster-Nyarko E."/>
            <person name="Jarju S."/>
            <person name="Secka A."/>
            <person name="Antonio M."/>
            <person name="Oren A."/>
            <person name="Chaudhuri R.R."/>
            <person name="La Ragione R."/>
            <person name="Hildebrand F."/>
            <person name="Pallen M.J."/>
        </authorList>
    </citation>
    <scope>NUCLEOTIDE SEQUENCE</scope>
    <source>
        <strain evidence="20">USASDec5-558</strain>
    </source>
</reference>
<organism evidence="20 21">
    <name type="scientific">Candidatus Anaerobiospirillum pullistercoris</name>
    <dbReference type="NCBI Taxonomy" id="2838452"/>
    <lineage>
        <taxon>Bacteria</taxon>
        <taxon>Pseudomonadati</taxon>
        <taxon>Pseudomonadota</taxon>
        <taxon>Gammaproteobacteria</taxon>
        <taxon>Aeromonadales</taxon>
        <taxon>Succinivibrionaceae</taxon>
        <taxon>Anaerobiospirillum</taxon>
    </lineage>
</organism>
<proteinExistence type="inferred from homology"/>
<comment type="similarity">
    <text evidence="3">Belongs to the glutamate synthase family.</text>
</comment>
<evidence type="ECO:0000256" key="2">
    <source>
        <dbReference type="ARBA" id="ARBA00001927"/>
    </source>
</evidence>
<dbReference type="Gene3D" id="3.20.20.70">
    <property type="entry name" value="Aldolase class I"/>
    <property type="match status" value="2"/>
</dbReference>
<dbReference type="FunFam" id="3.20.20.70:FF:000031">
    <property type="entry name" value="Glutamate synthase 1 [NADH]"/>
    <property type="match status" value="1"/>
</dbReference>
<evidence type="ECO:0000256" key="1">
    <source>
        <dbReference type="ARBA" id="ARBA00001917"/>
    </source>
</evidence>
<evidence type="ECO:0000256" key="16">
    <source>
        <dbReference type="ARBA" id="ARBA00048151"/>
    </source>
</evidence>
<keyword evidence="8" id="KW-0479">Metal-binding</keyword>
<keyword evidence="13" id="KW-0314">Glutamate biosynthesis</keyword>
<evidence type="ECO:0000256" key="7">
    <source>
        <dbReference type="ARBA" id="ARBA00022643"/>
    </source>
</evidence>
<comment type="cofactor">
    <cofactor evidence="1">
        <name>FMN</name>
        <dbReference type="ChEBI" id="CHEBI:58210"/>
    </cofactor>
</comment>
<dbReference type="Pfam" id="PF00310">
    <property type="entry name" value="GATase_2"/>
    <property type="match status" value="1"/>
</dbReference>
<dbReference type="EC" id="1.4.1.13" evidence="4"/>
<evidence type="ECO:0000256" key="14">
    <source>
        <dbReference type="ARBA" id="ARBA00023291"/>
    </source>
</evidence>
<dbReference type="PANTHER" id="PTHR11938">
    <property type="entry name" value="FAD NADPH DEHYDROGENASE/OXIDOREDUCTASE"/>
    <property type="match status" value="1"/>
</dbReference>
<evidence type="ECO:0000313" key="20">
    <source>
        <dbReference type="EMBL" id="HIX56796.1"/>
    </source>
</evidence>
<keyword evidence="7" id="KW-0288">FMN</keyword>
<dbReference type="InterPro" id="IPR013785">
    <property type="entry name" value="Aldolase_TIM"/>
</dbReference>
<evidence type="ECO:0000256" key="18">
    <source>
        <dbReference type="ARBA" id="ARBA00079921"/>
    </source>
</evidence>
<evidence type="ECO:0000313" key="21">
    <source>
        <dbReference type="Proteomes" id="UP000886829"/>
    </source>
</evidence>
<evidence type="ECO:0000256" key="3">
    <source>
        <dbReference type="ARBA" id="ARBA00009716"/>
    </source>
</evidence>